<name>A0ACC2WZ74_9TREE</name>
<evidence type="ECO:0000313" key="2">
    <source>
        <dbReference type="Proteomes" id="UP001243375"/>
    </source>
</evidence>
<keyword evidence="2" id="KW-1185">Reference proteome</keyword>
<protein>
    <submittedName>
        <fullName evidence="1">Uncharacterized protein</fullName>
    </submittedName>
</protein>
<comment type="caution">
    <text evidence="1">The sequence shown here is derived from an EMBL/GenBank/DDBJ whole genome shotgun (WGS) entry which is preliminary data.</text>
</comment>
<evidence type="ECO:0000313" key="1">
    <source>
        <dbReference type="EMBL" id="KAJ9116414.1"/>
    </source>
</evidence>
<dbReference type="EMBL" id="JASBWU010000014">
    <property type="protein sequence ID" value="KAJ9116414.1"/>
    <property type="molecule type" value="Genomic_DNA"/>
</dbReference>
<proteinExistence type="predicted"/>
<dbReference type="Proteomes" id="UP001243375">
    <property type="component" value="Unassembled WGS sequence"/>
</dbReference>
<sequence>MMFSSVAIAAFAGLVAAAPVKRGFGGRATYYATGLGACGQVSSDSDFIVALNSPQYGAGYPGPNCFKQIEISANGKTATATIMDQCPGCGYGDLDMSPSLFNHFADPSVGVFQMSWDFAGAAPAPAPEPTSTYVSVYPCKDAENPDPDVLFPRPSQVAPTSTYTPPAPTSTYVAPAPTSTWVAPTTSETPSSTWVAPSSSSVPVEVKVEATSSAQPSSSARVESSESSSSSAVPTTTATSSAVESVSTSATSTSSAPVPTITIDLGNGNLAELCEAVARMGKLVVVGASLANGTAVNIANTTLTLE</sequence>
<accession>A0ACC2WZ74</accession>
<gene>
    <name evidence="1" type="ORF">QFC22_004856</name>
</gene>
<organism evidence="1 2">
    <name type="scientific">Naganishia vaughanmartiniae</name>
    <dbReference type="NCBI Taxonomy" id="1424756"/>
    <lineage>
        <taxon>Eukaryota</taxon>
        <taxon>Fungi</taxon>
        <taxon>Dikarya</taxon>
        <taxon>Basidiomycota</taxon>
        <taxon>Agaricomycotina</taxon>
        <taxon>Tremellomycetes</taxon>
        <taxon>Filobasidiales</taxon>
        <taxon>Filobasidiaceae</taxon>
        <taxon>Naganishia</taxon>
    </lineage>
</organism>
<reference evidence="1" key="1">
    <citation type="submission" date="2023-04" db="EMBL/GenBank/DDBJ databases">
        <title>Draft Genome sequencing of Naganishia species isolated from polar environments using Oxford Nanopore Technology.</title>
        <authorList>
            <person name="Leo P."/>
            <person name="Venkateswaran K."/>
        </authorList>
    </citation>
    <scope>NUCLEOTIDE SEQUENCE</scope>
    <source>
        <strain evidence="1">MNA-CCFEE 5425</strain>
    </source>
</reference>